<feature type="compositionally biased region" description="Polar residues" evidence="1">
    <location>
        <begin position="160"/>
        <end position="169"/>
    </location>
</feature>
<evidence type="ECO:0000256" key="2">
    <source>
        <dbReference type="SAM" id="SignalP"/>
    </source>
</evidence>
<feature type="region of interest" description="Disordered" evidence="1">
    <location>
        <begin position="87"/>
        <end position="228"/>
    </location>
</feature>
<feature type="compositionally biased region" description="Low complexity" evidence="1">
    <location>
        <begin position="217"/>
        <end position="228"/>
    </location>
</feature>
<accession>A0A239IR54</accession>
<feature type="compositionally biased region" description="Low complexity" evidence="1">
    <location>
        <begin position="195"/>
        <end position="210"/>
    </location>
</feature>
<dbReference type="EMBL" id="FZOD01000020">
    <property type="protein sequence ID" value="SNS96049.1"/>
    <property type="molecule type" value="Genomic_DNA"/>
</dbReference>
<keyword evidence="4" id="KW-1185">Reference proteome</keyword>
<sequence>MGTRPCKQRAAWLTAGALLAVQISFIAWTPDDTAVAESRLPSANVMITNRPTTVRTLALRGPAASRPYGVNVPNVALRHSRQAYRRAAALQSRAMARHRLHSRSQSQARSKPRSRPQARNRPESQAQSQNQPKNRSQSRKQSRKKPKDLPQGRPEDRPAGQTQPQSLPRSQPAAQPKAAVPPQPKAAVPAPPKAAVPAQPKAAVPAQPKVAVPPQPKAAVPPQVQQRQPVRLQHLQATERLKQAGLNWTSSGKCSNRHVGHCTSLQAVRAATVDEVIALKQRSQCPIVITGGTEIGHAPGPYSHHAGYKLDIKPNKCINAYIKQQQPPQGVRGDGARLYGDPLGTLYARESNHWDILFL</sequence>
<keyword evidence="2" id="KW-0732">Signal</keyword>
<evidence type="ECO:0008006" key="5">
    <source>
        <dbReference type="Google" id="ProtNLM"/>
    </source>
</evidence>
<protein>
    <recommendedName>
        <fullName evidence="5">D-alanyl-D-alanine carboxypeptidase</fullName>
    </recommendedName>
</protein>
<feature type="signal peptide" evidence="2">
    <location>
        <begin position="1"/>
        <end position="26"/>
    </location>
</feature>
<name>A0A239IR54_9ACTN</name>
<feature type="chain" id="PRO_5039596569" description="D-alanyl-D-alanine carboxypeptidase" evidence="2">
    <location>
        <begin position="27"/>
        <end position="359"/>
    </location>
</feature>
<evidence type="ECO:0000256" key="1">
    <source>
        <dbReference type="SAM" id="MobiDB-lite"/>
    </source>
</evidence>
<dbReference type="AlphaFoldDB" id="A0A239IR54"/>
<dbReference type="Proteomes" id="UP000198282">
    <property type="component" value="Unassembled WGS sequence"/>
</dbReference>
<evidence type="ECO:0000313" key="3">
    <source>
        <dbReference type="EMBL" id="SNS96049.1"/>
    </source>
</evidence>
<reference evidence="3 4" key="1">
    <citation type="submission" date="2017-06" db="EMBL/GenBank/DDBJ databases">
        <authorList>
            <person name="Kim H.J."/>
            <person name="Triplett B.A."/>
        </authorList>
    </citation>
    <scope>NUCLEOTIDE SEQUENCE [LARGE SCALE GENOMIC DNA]</scope>
    <source>
        <strain evidence="3 4">CGMCC 4.2132</strain>
    </source>
</reference>
<gene>
    <name evidence="3" type="ORF">SAMN05216276_102077</name>
</gene>
<proteinExistence type="predicted"/>
<feature type="compositionally biased region" description="Basic residues" evidence="1">
    <location>
        <begin position="136"/>
        <end position="146"/>
    </location>
</feature>
<evidence type="ECO:0000313" key="4">
    <source>
        <dbReference type="Proteomes" id="UP000198282"/>
    </source>
</evidence>
<feature type="compositionally biased region" description="Basic and acidic residues" evidence="1">
    <location>
        <begin position="147"/>
        <end position="158"/>
    </location>
</feature>
<organism evidence="3 4">
    <name type="scientific">Streptosporangium subroseum</name>
    <dbReference type="NCBI Taxonomy" id="106412"/>
    <lineage>
        <taxon>Bacteria</taxon>
        <taxon>Bacillati</taxon>
        <taxon>Actinomycetota</taxon>
        <taxon>Actinomycetes</taxon>
        <taxon>Streptosporangiales</taxon>
        <taxon>Streptosporangiaceae</taxon>
        <taxon>Streptosporangium</taxon>
    </lineage>
</organism>
<feature type="compositionally biased region" description="Pro residues" evidence="1">
    <location>
        <begin position="179"/>
        <end position="194"/>
    </location>
</feature>